<dbReference type="InterPro" id="IPR055987">
    <property type="entry name" value="DUF7565"/>
</dbReference>
<proteinExistence type="predicted"/>
<dbReference type="OrthoDB" id="311125at2157"/>
<dbReference type="EMBL" id="ASGZ01000004">
    <property type="protein sequence ID" value="ESP89908.1"/>
    <property type="molecule type" value="Genomic_DNA"/>
</dbReference>
<dbReference type="Pfam" id="PF24446">
    <property type="entry name" value="DUF7565"/>
    <property type="match status" value="1"/>
</dbReference>
<name>V4HJH6_9EURY</name>
<keyword evidence="3" id="KW-1185">Reference proteome</keyword>
<dbReference type="Proteomes" id="UP000017840">
    <property type="component" value="Unassembled WGS sequence"/>
</dbReference>
<protein>
    <recommendedName>
        <fullName evidence="1">C2H2-type domain-containing protein</fullName>
    </recommendedName>
</protein>
<dbReference type="AlphaFoldDB" id="V4HJH6"/>
<dbReference type="eggNOG" id="arCOG06400">
    <property type="taxonomic scope" value="Archaea"/>
</dbReference>
<evidence type="ECO:0000313" key="2">
    <source>
        <dbReference type="EMBL" id="ESP89908.1"/>
    </source>
</evidence>
<sequence length="98" mass="10757">MSGWACGIAGCDATFDAVEETVVHQTLDHDGHECRVCGAVVPEGYFAIRHALDEHTRAEFVRAYDADADAVRERERVRAAVEAEADLDAVRARVDADR</sequence>
<feature type="domain" description="C2H2-type" evidence="1">
    <location>
        <begin position="6"/>
        <end position="29"/>
    </location>
</feature>
<dbReference type="InterPro" id="IPR013087">
    <property type="entry name" value="Znf_C2H2_type"/>
</dbReference>
<dbReference type="PROSITE" id="PS00028">
    <property type="entry name" value="ZINC_FINGER_C2H2_1"/>
    <property type="match status" value="1"/>
</dbReference>
<dbReference type="RefSeq" id="WP_023392951.1">
    <property type="nucleotide sequence ID" value="NZ_ASGZ01000004.1"/>
</dbReference>
<dbReference type="PATRIC" id="fig|1324957.4.peg.366"/>
<reference evidence="2 3" key="1">
    <citation type="journal article" date="2013" name="Genome Announc.">
        <title>Draft Genome Sequence of 'Candidatus Halobonum tyrrellensis' Strain G22, Isolated from the Hypersaline Waters of Lake Tyrrell, Australia.</title>
        <authorList>
            <person name="Ugalde J.A."/>
            <person name="Narasingarao P."/>
            <person name="Kuo S."/>
            <person name="Podell S."/>
            <person name="Allen E.E."/>
        </authorList>
    </citation>
    <scope>NUCLEOTIDE SEQUENCE [LARGE SCALE GENOMIC DNA]</scope>
    <source>
        <strain evidence="2 3">G22</strain>
    </source>
</reference>
<gene>
    <name evidence="2" type="ORF">K933_01762</name>
</gene>
<evidence type="ECO:0000313" key="3">
    <source>
        <dbReference type="Proteomes" id="UP000017840"/>
    </source>
</evidence>
<comment type="caution">
    <text evidence="2">The sequence shown here is derived from an EMBL/GenBank/DDBJ whole genome shotgun (WGS) entry which is preliminary data.</text>
</comment>
<accession>V4HJH6</accession>
<organism evidence="2 3">
    <name type="scientific">Candidatus Halobonum tyrrellensis G22</name>
    <dbReference type="NCBI Taxonomy" id="1324957"/>
    <lineage>
        <taxon>Archaea</taxon>
        <taxon>Methanobacteriati</taxon>
        <taxon>Methanobacteriota</taxon>
        <taxon>Stenosarchaea group</taxon>
        <taxon>Halobacteria</taxon>
        <taxon>Halobacteriales</taxon>
        <taxon>Haloferacaceae</taxon>
        <taxon>Candidatus Halobonum</taxon>
    </lineage>
</organism>
<evidence type="ECO:0000259" key="1">
    <source>
        <dbReference type="PROSITE" id="PS00028"/>
    </source>
</evidence>